<feature type="non-terminal residue" evidence="1">
    <location>
        <position position="1"/>
    </location>
</feature>
<proteinExistence type="predicted"/>
<protein>
    <submittedName>
        <fullName evidence="1">Uncharacterized protein</fullName>
    </submittedName>
</protein>
<dbReference type="EMBL" id="QJKJ01007050">
    <property type="protein sequence ID" value="RDX84437.1"/>
    <property type="molecule type" value="Genomic_DNA"/>
</dbReference>
<name>A0A371G1L7_MUCPR</name>
<accession>A0A371G1L7</accession>
<keyword evidence="2" id="KW-1185">Reference proteome</keyword>
<evidence type="ECO:0000313" key="2">
    <source>
        <dbReference type="Proteomes" id="UP000257109"/>
    </source>
</evidence>
<dbReference type="AlphaFoldDB" id="A0A371G1L7"/>
<sequence length="201" mass="21825">MLFMQGVGPSVVGPSLSRRPGFSVWELTFPLGTRLAQLEGGVVYVSTGPALLTAVKYAMLFLSNVAKSANFPNGFLLGPLGHESSLGLRFPVDYLLGRTNLESYNTVVGDINYDSGMPSLSVSGSSANILYDFDPEIELTLCRLRKVRNTVVSTKSSLNTSFTSKNSVFVTNTIDSSDFSAINSFFSLNNPQQQELMENQD</sequence>
<gene>
    <name evidence="1" type="ORF">CR513_34512</name>
</gene>
<comment type="caution">
    <text evidence="1">The sequence shown here is derived from an EMBL/GenBank/DDBJ whole genome shotgun (WGS) entry which is preliminary data.</text>
</comment>
<evidence type="ECO:0000313" key="1">
    <source>
        <dbReference type="EMBL" id="RDX84437.1"/>
    </source>
</evidence>
<dbReference type="Proteomes" id="UP000257109">
    <property type="component" value="Unassembled WGS sequence"/>
</dbReference>
<reference evidence="1" key="1">
    <citation type="submission" date="2018-05" db="EMBL/GenBank/DDBJ databases">
        <title>Draft genome of Mucuna pruriens seed.</title>
        <authorList>
            <person name="Nnadi N.E."/>
            <person name="Vos R."/>
            <person name="Hasami M.H."/>
            <person name="Devisetty U.K."/>
            <person name="Aguiy J.C."/>
        </authorList>
    </citation>
    <scope>NUCLEOTIDE SEQUENCE [LARGE SCALE GENOMIC DNA]</scope>
    <source>
        <strain evidence="1">JCA_2017</strain>
    </source>
</reference>
<organism evidence="1 2">
    <name type="scientific">Mucuna pruriens</name>
    <name type="common">Velvet bean</name>
    <name type="synonym">Dolichos pruriens</name>
    <dbReference type="NCBI Taxonomy" id="157652"/>
    <lineage>
        <taxon>Eukaryota</taxon>
        <taxon>Viridiplantae</taxon>
        <taxon>Streptophyta</taxon>
        <taxon>Embryophyta</taxon>
        <taxon>Tracheophyta</taxon>
        <taxon>Spermatophyta</taxon>
        <taxon>Magnoliopsida</taxon>
        <taxon>eudicotyledons</taxon>
        <taxon>Gunneridae</taxon>
        <taxon>Pentapetalae</taxon>
        <taxon>rosids</taxon>
        <taxon>fabids</taxon>
        <taxon>Fabales</taxon>
        <taxon>Fabaceae</taxon>
        <taxon>Papilionoideae</taxon>
        <taxon>50 kb inversion clade</taxon>
        <taxon>NPAAA clade</taxon>
        <taxon>indigoferoid/millettioid clade</taxon>
        <taxon>Phaseoleae</taxon>
        <taxon>Mucuna</taxon>
    </lineage>
</organism>